<dbReference type="InterPro" id="IPR014044">
    <property type="entry name" value="CAP_dom"/>
</dbReference>
<feature type="domain" description="SCP" evidence="3">
    <location>
        <begin position="26"/>
        <end position="169"/>
    </location>
</feature>
<feature type="transmembrane region" description="Helical" evidence="1">
    <location>
        <begin position="249"/>
        <end position="266"/>
    </location>
</feature>
<dbReference type="PROSITE" id="PS01009">
    <property type="entry name" value="CRISP_1"/>
    <property type="match status" value="1"/>
</dbReference>
<keyword evidence="2" id="KW-0732">Signal</keyword>
<evidence type="ECO:0000256" key="1">
    <source>
        <dbReference type="SAM" id="Phobius"/>
    </source>
</evidence>
<evidence type="ECO:0000256" key="2">
    <source>
        <dbReference type="SAM" id="SignalP"/>
    </source>
</evidence>
<proteinExistence type="predicted"/>
<feature type="chain" id="PRO_5040381258" evidence="2">
    <location>
        <begin position="22"/>
        <end position="325"/>
    </location>
</feature>
<dbReference type="PANTHER" id="PTHR10334">
    <property type="entry name" value="CYSTEINE-RICH SECRETORY PROTEIN-RELATED"/>
    <property type="match status" value="1"/>
</dbReference>
<dbReference type="AlphaFoldDB" id="A0A9R0API6"/>
<accession>A0A9R0API6</accession>
<organism evidence="4">
    <name type="scientific">Cyprinus carpio</name>
    <name type="common">Common carp</name>
    <dbReference type="NCBI Taxonomy" id="7962"/>
    <lineage>
        <taxon>Eukaryota</taxon>
        <taxon>Metazoa</taxon>
        <taxon>Chordata</taxon>
        <taxon>Craniata</taxon>
        <taxon>Vertebrata</taxon>
        <taxon>Euteleostomi</taxon>
        <taxon>Actinopterygii</taxon>
        <taxon>Neopterygii</taxon>
        <taxon>Teleostei</taxon>
        <taxon>Ostariophysi</taxon>
        <taxon>Cypriniformes</taxon>
        <taxon>Cyprinidae</taxon>
        <taxon>Cyprininae</taxon>
        <taxon>Cyprinus</taxon>
    </lineage>
</organism>
<dbReference type="GO" id="GO:0005576">
    <property type="term" value="C:extracellular region"/>
    <property type="evidence" value="ECO:0007669"/>
    <property type="project" value="InterPro"/>
</dbReference>
<dbReference type="OrthoDB" id="337038at2759"/>
<dbReference type="Pfam" id="PF00188">
    <property type="entry name" value="CAP"/>
    <property type="match status" value="1"/>
</dbReference>
<dbReference type="InterPro" id="IPR018244">
    <property type="entry name" value="Allrgn_V5/Tpx1_CS"/>
</dbReference>
<name>A0A9R0API6_CYPCA</name>
<dbReference type="KEGG" id="ccar:122141893"/>
<dbReference type="InterPro" id="IPR001283">
    <property type="entry name" value="CRISP-related"/>
</dbReference>
<gene>
    <name evidence="4" type="primary">LOC122141893</name>
</gene>
<dbReference type="Proteomes" id="UP001155660">
    <property type="component" value="Chromosome B23"/>
</dbReference>
<evidence type="ECO:0000313" key="4">
    <source>
        <dbReference type="RefSeq" id="XP_042606472.1"/>
    </source>
</evidence>
<evidence type="ECO:0000259" key="3">
    <source>
        <dbReference type="SMART" id="SM00198"/>
    </source>
</evidence>
<keyword evidence="1" id="KW-0812">Transmembrane</keyword>
<keyword evidence="1" id="KW-0472">Membrane</keyword>
<feature type="signal peptide" evidence="2">
    <location>
        <begin position="1"/>
        <end position="21"/>
    </location>
</feature>
<dbReference type="RefSeq" id="XP_042606472.1">
    <property type="nucleotide sequence ID" value="XM_042750538.1"/>
</dbReference>
<keyword evidence="1" id="KW-1133">Transmembrane helix</keyword>
<protein>
    <submittedName>
        <fullName evidence="4">Peptidase inhibitor 15-like</fullName>
    </submittedName>
</protein>
<dbReference type="SMART" id="SM00198">
    <property type="entry name" value="SCP"/>
    <property type="match status" value="1"/>
</dbReference>
<reference evidence="4" key="1">
    <citation type="submission" date="2025-08" db="UniProtKB">
        <authorList>
            <consortium name="RefSeq"/>
        </authorList>
    </citation>
    <scope>IDENTIFICATION</scope>
    <source>
        <tissue evidence="4">Muscle</tissue>
    </source>
</reference>
<sequence>MHWNVALRSAGLWVILSLAAGQLTEQEKSTIIDMHNELRSKVQPSAAFMQKVVWDETLRVVAEAYAAKCIWDHNPQLEELSLGENLFVNTGPFNATKALLNWFQEHVDYDFETNNCPEDKMCGHYTQMVWADSNRIGCATHFCDTLEGLGFKKATLLVCDYYPTGNYEGRKPYESGAPCSKCPDKLSLCEDNICVAENLFNPSEKPESDDTEAPTVLPEHPRMMTEPFCVPEEPTQEHVKIERGIETEILVMLVWLLAALVLIIAFQRAGELYLILQTTTSVMSAVNTHTSEEHPIAPVLDYTQRMKTENSSQTFKPAIEKYPAQ</sequence>
<dbReference type="GeneID" id="122141893"/>